<dbReference type="Proteomes" id="UP000681594">
    <property type="component" value="Unassembled WGS sequence"/>
</dbReference>
<evidence type="ECO:0000256" key="1">
    <source>
        <dbReference type="SAM" id="MobiDB-lite"/>
    </source>
</evidence>
<dbReference type="InterPro" id="IPR021451">
    <property type="entry name" value="DUF3102"/>
</dbReference>
<dbReference type="EMBL" id="JAGIZB010000007">
    <property type="protein sequence ID" value="MBP0445019.1"/>
    <property type="molecule type" value="Genomic_DNA"/>
</dbReference>
<organism evidence="2 3">
    <name type="scientific">Pararoseomonas baculiformis</name>
    <dbReference type="NCBI Taxonomy" id="2820812"/>
    <lineage>
        <taxon>Bacteria</taxon>
        <taxon>Pseudomonadati</taxon>
        <taxon>Pseudomonadota</taxon>
        <taxon>Alphaproteobacteria</taxon>
        <taxon>Acetobacterales</taxon>
        <taxon>Acetobacteraceae</taxon>
        <taxon>Pararoseomonas</taxon>
    </lineage>
</organism>
<feature type="compositionally biased region" description="Basic and acidic residues" evidence="1">
    <location>
        <begin position="175"/>
        <end position="194"/>
    </location>
</feature>
<dbReference type="Pfam" id="PF11300">
    <property type="entry name" value="DUF3102"/>
    <property type="match status" value="1"/>
</dbReference>
<accession>A0ABS4ADD3</accession>
<evidence type="ECO:0000313" key="2">
    <source>
        <dbReference type="EMBL" id="MBP0445019.1"/>
    </source>
</evidence>
<feature type="region of interest" description="Disordered" evidence="1">
    <location>
        <begin position="157"/>
        <end position="194"/>
    </location>
</feature>
<comment type="caution">
    <text evidence="2">The sequence shown here is derived from an EMBL/GenBank/DDBJ whole genome shotgun (WGS) entry which is preliminary data.</text>
</comment>
<keyword evidence="3" id="KW-1185">Reference proteome</keyword>
<sequence>MTTSSLAVLEERGVFPFDYSTLSSELAQQAQAAAKAINRIAARHVRLIGKHLLAAKEVIPHGSFMQWVESELGMNARTAQNYMTAARWLEGKPEPVSHLPAKVIYALASPATPASVVQEVVTAAAAGPLPEAEVIAHRIEVAKAEAREVKRLVAAKPGRTEQEAQKVVQRSRQNRTREREQREAEWAQQKVEREHRQQQFRNTLALWRDEHGPVLIPVLKQLLEMATTDSYGLTQALRDVLSSGEGAQ</sequence>
<name>A0ABS4ADD3_9PROT</name>
<proteinExistence type="predicted"/>
<evidence type="ECO:0000313" key="3">
    <source>
        <dbReference type="Proteomes" id="UP000681594"/>
    </source>
</evidence>
<protein>
    <submittedName>
        <fullName evidence="2">DUF3102 domain-containing protein</fullName>
    </submittedName>
</protein>
<reference evidence="2 3" key="1">
    <citation type="submission" date="2021-03" db="EMBL/GenBank/DDBJ databases">
        <authorList>
            <person name="So Y."/>
        </authorList>
    </citation>
    <scope>NUCLEOTIDE SEQUENCE [LARGE SCALE GENOMIC DNA]</scope>
    <source>
        <strain evidence="2 3">SSH11</strain>
    </source>
</reference>
<gene>
    <name evidence="2" type="ORF">J8J14_09525</name>
</gene>
<dbReference type="RefSeq" id="WP_209379261.1">
    <property type="nucleotide sequence ID" value="NZ_JAGIZB010000007.1"/>
</dbReference>